<accession>A0A0R3THT2</accession>
<feature type="compositionally biased region" description="Basic and acidic residues" evidence="1">
    <location>
        <begin position="37"/>
        <end position="50"/>
    </location>
</feature>
<dbReference type="WBParaSite" id="HNAJ_0000662301-mRNA-1">
    <property type="protein sequence ID" value="HNAJ_0000662301-mRNA-1"/>
    <property type="gene ID" value="HNAJ_0000662301"/>
</dbReference>
<name>A0A0R3THT2_RODNA</name>
<feature type="compositionally biased region" description="Basic and acidic residues" evidence="1">
    <location>
        <begin position="123"/>
        <end position="141"/>
    </location>
</feature>
<feature type="region of interest" description="Disordered" evidence="1">
    <location>
        <begin position="25"/>
        <end position="50"/>
    </location>
</feature>
<evidence type="ECO:0000313" key="4">
    <source>
        <dbReference type="WBParaSite" id="HNAJ_0000662301-mRNA-1"/>
    </source>
</evidence>
<evidence type="ECO:0000256" key="1">
    <source>
        <dbReference type="SAM" id="MobiDB-lite"/>
    </source>
</evidence>
<dbReference type="EMBL" id="UZAE01007640">
    <property type="protein sequence ID" value="VDO02479.1"/>
    <property type="molecule type" value="Genomic_DNA"/>
</dbReference>
<gene>
    <name evidence="2" type="ORF">HNAJ_LOCUS6619</name>
</gene>
<dbReference type="Proteomes" id="UP000278807">
    <property type="component" value="Unassembled WGS sequence"/>
</dbReference>
<proteinExistence type="predicted"/>
<feature type="compositionally biased region" description="Basic and acidic residues" evidence="1">
    <location>
        <begin position="159"/>
        <end position="174"/>
    </location>
</feature>
<dbReference type="AlphaFoldDB" id="A0A0R3THT2"/>
<feature type="compositionally biased region" description="Low complexity" evidence="1">
    <location>
        <begin position="105"/>
        <end position="122"/>
    </location>
</feature>
<organism evidence="4">
    <name type="scientific">Rodentolepis nana</name>
    <name type="common">Dwarf tapeworm</name>
    <name type="synonym">Hymenolepis nana</name>
    <dbReference type="NCBI Taxonomy" id="102285"/>
    <lineage>
        <taxon>Eukaryota</taxon>
        <taxon>Metazoa</taxon>
        <taxon>Spiralia</taxon>
        <taxon>Lophotrochozoa</taxon>
        <taxon>Platyhelminthes</taxon>
        <taxon>Cestoda</taxon>
        <taxon>Eucestoda</taxon>
        <taxon>Cyclophyllidea</taxon>
        <taxon>Hymenolepididae</taxon>
        <taxon>Rodentolepis</taxon>
    </lineage>
</organism>
<keyword evidence="3" id="KW-1185">Reference proteome</keyword>
<evidence type="ECO:0000313" key="2">
    <source>
        <dbReference type="EMBL" id="VDO02479.1"/>
    </source>
</evidence>
<evidence type="ECO:0000313" key="3">
    <source>
        <dbReference type="Proteomes" id="UP000278807"/>
    </source>
</evidence>
<reference evidence="2 3" key="2">
    <citation type="submission" date="2018-11" db="EMBL/GenBank/DDBJ databases">
        <authorList>
            <consortium name="Pathogen Informatics"/>
        </authorList>
    </citation>
    <scope>NUCLEOTIDE SEQUENCE [LARGE SCALE GENOMIC DNA]</scope>
</reference>
<sequence>MEKTHLIWCPALKTRTESQRYIQEEMEKTHLIRQGRKARDTGKEEEMEKTHLIRCPALKTSTESQRYWYTGGNGEDPPDSVFKGGNGEDPPDSVSSGGNGDDPPDSVSSSKDNADPPDSVSSSKDKDRHLIRCPEEMEKTHLIRCSSRGNGEDPPDSVSHSKDKDGKPEILGRP</sequence>
<protein>
    <submittedName>
        <fullName evidence="4">Protein phosphatase inhibitor 2</fullName>
    </submittedName>
</protein>
<reference evidence="4" key="1">
    <citation type="submission" date="2017-02" db="UniProtKB">
        <authorList>
            <consortium name="WormBaseParasite"/>
        </authorList>
    </citation>
    <scope>IDENTIFICATION</scope>
</reference>
<feature type="region of interest" description="Disordered" evidence="1">
    <location>
        <begin position="65"/>
        <end position="174"/>
    </location>
</feature>